<evidence type="ECO:0000313" key="4">
    <source>
        <dbReference type="Proteomes" id="UP000233535"/>
    </source>
</evidence>
<evidence type="ECO:0000256" key="1">
    <source>
        <dbReference type="SAM" id="SignalP"/>
    </source>
</evidence>
<gene>
    <name evidence="3" type="ORF">BZG02_04890</name>
</gene>
<feature type="domain" description="PKD" evidence="2">
    <location>
        <begin position="13"/>
        <end position="104"/>
    </location>
</feature>
<feature type="chain" id="PRO_5014742586" description="PKD domain-containing protein" evidence="1">
    <location>
        <begin position="24"/>
        <end position="234"/>
    </location>
</feature>
<keyword evidence="1" id="KW-0732">Signal</keyword>
<dbReference type="InterPro" id="IPR035986">
    <property type="entry name" value="PKD_dom_sf"/>
</dbReference>
<feature type="signal peptide" evidence="1">
    <location>
        <begin position="1"/>
        <end position="23"/>
    </location>
</feature>
<dbReference type="InterPro" id="IPR000601">
    <property type="entry name" value="PKD_dom"/>
</dbReference>
<dbReference type="EMBL" id="MVDD01000002">
    <property type="protein sequence ID" value="PKQ65166.1"/>
    <property type="molecule type" value="Genomic_DNA"/>
</dbReference>
<organism evidence="3 4">
    <name type="scientific">Labilibaculum filiforme</name>
    <dbReference type="NCBI Taxonomy" id="1940526"/>
    <lineage>
        <taxon>Bacteria</taxon>
        <taxon>Pseudomonadati</taxon>
        <taxon>Bacteroidota</taxon>
        <taxon>Bacteroidia</taxon>
        <taxon>Marinilabiliales</taxon>
        <taxon>Marinifilaceae</taxon>
        <taxon>Labilibaculum</taxon>
    </lineage>
</organism>
<keyword evidence="4" id="KW-1185">Reference proteome</keyword>
<evidence type="ECO:0000259" key="2">
    <source>
        <dbReference type="PROSITE" id="PS50093"/>
    </source>
</evidence>
<reference evidence="3 4" key="1">
    <citation type="journal article" date="2017" name="Front. Microbiol.">
        <title>Labilibaculum manganireducens gen. nov., sp. nov. and Labilibaculum filiforme sp. nov., Novel Bacteroidetes Isolated from Subsurface Sediments of the Baltic Sea.</title>
        <authorList>
            <person name="Vandieken V."/>
            <person name="Marshall I.P."/>
            <person name="Niemann H."/>
            <person name="Engelen B."/>
            <person name="Cypionka H."/>
        </authorList>
    </citation>
    <scope>NUCLEOTIDE SEQUENCE [LARGE SCALE GENOMIC DNA]</scope>
    <source>
        <strain evidence="3 4">59.16B</strain>
    </source>
</reference>
<name>A0A2N3I4E5_9BACT</name>
<dbReference type="PROSITE" id="PS50093">
    <property type="entry name" value="PKD"/>
    <property type="match status" value="1"/>
</dbReference>
<comment type="caution">
    <text evidence="3">The sequence shown here is derived from an EMBL/GenBank/DDBJ whole genome shotgun (WGS) entry which is preliminary data.</text>
</comment>
<dbReference type="InterPro" id="IPR013783">
    <property type="entry name" value="Ig-like_fold"/>
</dbReference>
<proteinExistence type="predicted"/>
<dbReference type="AlphaFoldDB" id="A0A2N3I4E5"/>
<dbReference type="Gene3D" id="2.60.40.10">
    <property type="entry name" value="Immunoglobulins"/>
    <property type="match status" value="1"/>
</dbReference>
<protein>
    <recommendedName>
        <fullName evidence="2">PKD domain-containing protein</fullName>
    </recommendedName>
</protein>
<dbReference type="OrthoDB" id="1117130at2"/>
<sequence length="234" mass="24009">MKLTKIFGLLFISLIAFVGTVNAQDQTVTINTSHTYNVDPVAGVTYTWATTGGTSTDLVAQTGNSMTLIWDAPGTFDVTVFGTDANGCLTETRTSEILVVGASSVMFANLPANDAVISCSPLIGGALTVSDFDVVFTGGVAPFELTYEKTAIDGTKSTLVVTMGAAGDATPLTGQLSISDFENLTAGDQTVSIQLISATTADLGIVAVDADVANNTRSVTVHGKPTISGAITLN</sequence>
<evidence type="ECO:0000313" key="3">
    <source>
        <dbReference type="EMBL" id="PKQ65166.1"/>
    </source>
</evidence>
<dbReference type="Pfam" id="PF00801">
    <property type="entry name" value="PKD"/>
    <property type="match status" value="1"/>
</dbReference>
<dbReference type="Proteomes" id="UP000233535">
    <property type="component" value="Unassembled WGS sequence"/>
</dbReference>
<accession>A0A2N3I4E5</accession>
<dbReference type="RefSeq" id="WP_101260274.1">
    <property type="nucleotide sequence ID" value="NZ_MVDD01000002.1"/>
</dbReference>
<dbReference type="SUPFAM" id="SSF49299">
    <property type="entry name" value="PKD domain"/>
    <property type="match status" value="1"/>
</dbReference>